<dbReference type="SUPFAM" id="SSF56219">
    <property type="entry name" value="DNase I-like"/>
    <property type="match status" value="1"/>
</dbReference>
<accession>A0A5B6WFK2</accession>
<protein>
    <submittedName>
        <fullName evidence="1">Reverse transcriptase</fullName>
    </submittedName>
</protein>
<keyword evidence="1" id="KW-0548">Nucleotidyltransferase</keyword>
<dbReference type="AlphaFoldDB" id="A0A5B6WFK2"/>
<comment type="caution">
    <text evidence="1">The sequence shown here is derived from an EMBL/GenBank/DDBJ whole genome shotgun (WGS) entry which is preliminary data.</text>
</comment>
<keyword evidence="2" id="KW-1185">Reference proteome</keyword>
<dbReference type="PANTHER" id="PTHR33710:SF62">
    <property type="entry name" value="DUF4283 DOMAIN PROTEIN"/>
    <property type="match status" value="1"/>
</dbReference>
<sequence length="349" mass="41738">MERVRRSCDFPNGIDVDSIGCRGGLCLAWRGDVTIMLQSFSKRHINVVIEDLDNSKKLRYTSFYGTPYVQDRHESWDLLKNLRSTIGFHGLFVGILTKLCMTLKKMEVYLEMRDEWKYFAQCWKIVICWMWEKGNLLKTNIQERLDRGVSTEECISMFPEALIQHLPHSFSDHCPLLITTKREEKWWPRKSFKFEAWWVLEESLTNKDTLTGDLLQKLESIRKGLERWANRIRRSRKEKNEFLTSRLIELMEIERDDENLAELIDTKIQLNFEIEKDERYWEQRARYKDGRETEVVQEMEVIARSYFQNLSLVGERGNYEHLLSGIDHCVFYEDNCRLTARYTKEIRMA</sequence>
<evidence type="ECO:0000313" key="2">
    <source>
        <dbReference type="Proteomes" id="UP000325315"/>
    </source>
</evidence>
<keyword evidence="1" id="KW-0695">RNA-directed DNA polymerase</keyword>
<evidence type="ECO:0000313" key="1">
    <source>
        <dbReference type="EMBL" id="KAA3479947.1"/>
    </source>
</evidence>
<dbReference type="InterPro" id="IPR036691">
    <property type="entry name" value="Endo/exonu/phosph_ase_sf"/>
</dbReference>
<dbReference type="GO" id="GO:0003964">
    <property type="term" value="F:RNA-directed DNA polymerase activity"/>
    <property type="evidence" value="ECO:0007669"/>
    <property type="project" value="UniProtKB-KW"/>
</dbReference>
<dbReference type="PANTHER" id="PTHR33710">
    <property type="entry name" value="BNAC02G09200D PROTEIN"/>
    <property type="match status" value="1"/>
</dbReference>
<gene>
    <name evidence="1" type="ORF">EPI10_020418</name>
</gene>
<dbReference type="OrthoDB" id="1434841at2759"/>
<name>A0A5B6WFK2_9ROSI</name>
<keyword evidence="1" id="KW-0808">Transferase</keyword>
<organism evidence="1 2">
    <name type="scientific">Gossypium australe</name>
    <dbReference type="NCBI Taxonomy" id="47621"/>
    <lineage>
        <taxon>Eukaryota</taxon>
        <taxon>Viridiplantae</taxon>
        <taxon>Streptophyta</taxon>
        <taxon>Embryophyta</taxon>
        <taxon>Tracheophyta</taxon>
        <taxon>Spermatophyta</taxon>
        <taxon>Magnoliopsida</taxon>
        <taxon>eudicotyledons</taxon>
        <taxon>Gunneridae</taxon>
        <taxon>Pentapetalae</taxon>
        <taxon>rosids</taxon>
        <taxon>malvids</taxon>
        <taxon>Malvales</taxon>
        <taxon>Malvaceae</taxon>
        <taxon>Malvoideae</taxon>
        <taxon>Gossypium</taxon>
    </lineage>
</organism>
<dbReference type="Proteomes" id="UP000325315">
    <property type="component" value="Unassembled WGS sequence"/>
</dbReference>
<dbReference type="EMBL" id="SMMG02000003">
    <property type="protein sequence ID" value="KAA3479947.1"/>
    <property type="molecule type" value="Genomic_DNA"/>
</dbReference>
<reference evidence="1" key="1">
    <citation type="submission" date="2019-08" db="EMBL/GenBank/DDBJ databases">
        <authorList>
            <person name="Liu F."/>
        </authorList>
    </citation>
    <scope>NUCLEOTIDE SEQUENCE [LARGE SCALE GENOMIC DNA]</scope>
    <source>
        <strain evidence="1">PA1801</strain>
        <tissue evidence="1">Leaf</tissue>
    </source>
</reference>
<proteinExistence type="predicted"/>